<dbReference type="SUPFAM" id="SSF53335">
    <property type="entry name" value="S-adenosyl-L-methionine-dependent methyltransferases"/>
    <property type="match status" value="1"/>
</dbReference>
<gene>
    <name evidence="1" type="ordered locus">Glov_3358</name>
</gene>
<dbReference type="HOGENOM" id="CLU_1064607_0_0_7"/>
<dbReference type="EMBL" id="CP001089">
    <property type="protein sequence ID" value="ACD97064.1"/>
    <property type="molecule type" value="Genomic_DNA"/>
</dbReference>
<dbReference type="eggNOG" id="COG4122">
    <property type="taxonomic scope" value="Bacteria"/>
</dbReference>
<dbReference type="PANTHER" id="PTHR37909">
    <property type="entry name" value="S-ADENOSYL-L-METHIONINE-DEPENDENT METHYLTRANSFERASES SUPERFAMILY PROTEIN"/>
    <property type="match status" value="1"/>
</dbReference>
<dbReference type="Gene3D" id="3.40.50.150">
    <property type="entry name" value="Vaccinia Virus protein VP39"/>
    <property type="match status" value="1"/>
</dbReference>
<evidence type="ECO:0008006" key="3">
    <source>
        <dbReference type="Google" id="ProtNLM"/>
    </source>
</evidence>
<dbReference type="PANTHER" id="PTHR37909:SF1">
    <property type="entry name" value="S-ADENOSYL-L-METHIONINE-DEPENDENT METHYLTRANSFERASES SUPERFAMILY PROTEIN"/>
    <property type="match status" value="1"/>
</dbReference>
<organism evidence="1 2">
    <name type="scientific">Trichlorobacter lovleyi (strain ATCC BAA-1151 / DSM 17278 / SZ)</name>
    <name type="common">Geobacter lovleyi</name>
    <dbReference type="NCBI Taxonomy" id="398767"/>
    <lineage>
        <taxon>Bacteria</taxon>
        <taxon>Pseudomonadati</taxon>
        <taxon>Thermodesulfobacteriota</taxon>
        <taxon>Desulfuromonadia</taxon>
        <taxon>Geobacterales</taxon>
        <taxon>Geobacteraceae</taxon>
        <taxon>Trichlorobacter</taxon>
    </lineage>
</organism>
<sequence length="261" mass="28031">MPETHISTTVAPSLSTDSFVSIGSQQPISAIEEAMLAAVAASHGLVTVSEALSLHRLCQMLPAGARILEIGSYLGASTTAIGHAILGREIDLYCLDCWHDYVAHGFIDHPWAKSAHSGNEVLLKFLETTAFIHSQLRILKGTTEQFRTLLPASFFDLIFIDAGHDYDSVLNDLLISMRALAPGGLLLGHDYHSDGHGVVAAVNQVIYESRNITVKGIIPGTSIWYAVINNPLQELVNLNASGLPRPTDRTSVPGSPASRSL</sequence>
<dbReference type="InterPro" id="IPR029063">
    <property type="entry name" value="SAM-dependent_MTases_sf"/>
</dbReference>
<dbReference type="STRING" id="398767.Glov_3358"/>
<dbReference type="Proteomes" id="UP000002420">
    <property type="component" value="Chromosome"/>
</dbReference>
<dbReference type="KEGG" id="glo:Glov_3358"/>
<dbReference type="AlphaFoldDB" id="B3EBM5"/>
<evidence type="ECO:0000313" key="2">
    <source>
        <dbReference type="Proteomes" id="UP000002420"/>
    </source>
</evidence>
<reference evidence="1 2" key="1">
    <citation type="submission" date="2008-05" db="EMBL/GenBank/DDBJ databases">
        <title>Complete sequence of chromosome of Geobacter lovleyi SZ.</title>
        <authorList>
            <consortium name="US DOE Joint Genome Institute"/>
            <person name="Lucas S."/>
            <person name="Copeland A."/>
            <person name="Lapidus A."/>
            <person name="Glavina del Rio T."/>
            <person name="Dalin E."/>
            <person name="Tice H."/>
            <person name="Bruce D."/>
            <person name="Goodwin L."/>
            <person name="Pitluck S."/>
            <person name="Chertkov O."/>
            <person name="Meincke L."/>
            <person name="Brettin T."/>
            <person name="Detter J.C."/>
            <person name="Han C."/>
            <person name="Tapia R."/>
            <person name="Kuske C.R."/>
            <person name="Schmutz J."/>
            <person name="Larimer F."/>
            <person name="Land M."/>
            <person name="Hauser L."/>
            <person name="Kyrpides N."/>
            <person name="Mikhailova N."/>
            <person name="Sung Y."/>
            <person name="Fletcher K.E."/>
            <person name="Ritalahti K.M."/>
            <person name="Loeffler F.E."/>
            <person name="Richardson P."/>
        </authorList>
    </citation>
    <scope>NUCLEOTIDE SEQUENCE [LARGE SCALE GENOMIC DNA]</scope>
    <source>
        <strain evidence="2">ATCC BAA-1151 / DSM 17278 / SZ</strain>
    </source>
</reference>
<dbReference type="Pfam" id="PF13578">
    <property type="entry name" value="Methyltransf_24"/>
    <property type="match status" value="1"/>
</dbReference>
<proteinExistence type="predicted"/>
<keyword evidence="2" id="KW-1185">Reference proteome</keyword>
<dbReference type="OrthoDB" id="7236134at2"/>
<protein>
    <recommendedName>
        <fullName evidence="3">Class I SAM-dependent methyltransferase</fullName>
    </recommendedName>
</protein>
<accession>B3EBM5</accession>
<evidence type="ECO:0000313" key="1">
    <source>
        <dbReference type="EMBL" id="ACD97064.1"/>
    </source>
</evidence>
<dbReference type="RefSeq" id="WP_012471388.1">
    <property type="nucleotide sequence ID" value="NC_010814.1"/>
</dbReference>
<name>B3EBM5_TRIL1</name>